<dbReference type="InterPro" id="IPR000277">
    <property type="entry name" value="Cys/Met-Metab_PyrdxlP-dep_enz"/>
</dbReference>
<gene>
    <name evidence="4" type="primary">mgl</name>
    <name evidence="4" type="ORF">MPEBLZ_02176</name>
</gene>
<dbReference type="InterPro" id="IPR054542">
    <property type="entry name" value="Cys_met_metab_PP"/>
</dbReference>
<dbReference type="Proteomes" id="UP000050360">
    <property type="component" value="Unassembled WGS sequence"/>
</dbReference>
<dbReference type="GO" id="GO:0009086">
    <property type="term" value="P:methionine biosynthetic process"/>
    <property type="evidence" value="ECO:0007669"/>
    <property type="project" value="UniProtKB-ARBA"/>
</dbReference>
<dbReference type="FunFam" id="3.90.1150.10:FF:000033">
    <property type="entry name" value="Cystathionine gamma-synthase"/>
    <property type="match status" value="1"/>
</dbReference>
<dbReference type="Gene3D" id="3.90.1150.10">
    <property type="entry name" value="Aspartate Aminotransferase, domain 1"/>
    <property type="match status" value="1"/>
</dbReference>
<evidence type="ECO:0000256" key="3">
    <source>
        <dbReference type="SAM" id="MobiDB-lite"/>
    </source>
</evidence>
<dbReference type="PANTHER" id="PTHR11808:SF80">
    <property type="entry name" value="CYSTATHIONINE GAMMA-LYASE"/>
    <property type="match status" value="1"/>
</dbReference>
<dbReference type="CDD" id="cd00614">
    <property type="entry name" value="CGS_like"/>
    <property type="match status" value="1"/>
</dbReference>
<dbReference type="PATRIC" id="fig|1719120.3.peg.2379"/>
<keyword evidence="2" id="KW-0663">Pyridoxal phosphate</keyword>
<dbReference type="FunFam" id="3.40.640.10:FF:000046">
    <property type="entry name" value="Cystathionine gamma-lyase"/>
    <property type="match status" value="1"/>
</dbReference>
<reference evidence="4 5" key="1">
    <citation type="submission" date="2015-09" db="EMBL/GenBank/DDBJ databases">
        <title>A metagenomics-based metabolic model of nitrate-dependent anaerobic oxidation of methane by Methanoperedens-like archaea.</title>
        <authorList>
            <person name="Arshad A."/>
            <person name="Speth D.R."/>
            <person name="De Graaf R.M."/>
            <person name="Op Den Camp H.J."/>
            <person name="Jetten M.S."/>
            <person name="Welte C.U."/>
        </authorList>
    </citation>
    <scope>NUCLEOTIDE SEQUENCE [LARGE SCALE GENOMIC DNA]</scope>
</reference>
<accession>A0A0P8DZH0</accession>
<evidence type="ECO:0000313" key="5">
    <source>
        <dbReference type="Proteomes" id="UP000050360"/>
    </source>
</evidence>
<dbReference type="PANTHER" id="PTHR11808">
    <property type="entry name" value="TRANS-SULFURATION ENZYME FAMILY MEMBER"/>
    <property type="match status" value="1"/>
</dbReference>
<organism evidence="4 5">
    <name type="scientific">Candidatus Methanoperedens nitratireducens</name>
    <dbReference type="NCBI Taxonomy" id="1392998"/>
    <lineage>
        <taxon>Archaea</taxon>
        <taxon>Methanobacteriati</taxon>
        <taxon>Methanobacteriota</taxon>
        <taxon>Stenosarchaea group</taxon>
        <taxon>Methanomicrobia</taxon>
        <taxon>Methanosarcinales</taxon>
        <taxon>ANME-2 cluster</taxon>
        <taxon>Candidatus Methanoperedentaceae</taxon>
        <taxon>Candidatus Methanoperedens</taxon>
    </lineage>
</organism>
<evidence type="ECO:0000256" key="1">
    <source>
        <dbReference type="ARBA" id="ARBA00001933"/>
    </source>
</evidence>
<sequence length="391" mass="42553">MNSKKSGFSTRAIHSGEKHEDTGSVTTPIYQTAPFKFKNAAHASDLMGGREKGYIYSRGLNPTTEVLEKKMADLEDGEAALAQTTGMAAICAAVFTSVKGGDHVIADEVIYGSTYDLFVGLKDYGVDVTFTDTSDLRNVKEAFRPNTKLVFFESPANPTMKLTDIKAVSDIAHEKGAKVMVDNTFLTPYLQKPLILGADVVVHSATKYLNGHGDTLGGIIVGSSDYIKSARHTAKNFGGSITPFSSWLIIRGMKTLPIRMDRHNQNAMAVAKFLQGHDLIKSVIYPGLPEHPQYELGRKQASGAGGVMAFLLEDAKDVPLFLDSLKLCTLAVSLGETATLIQHPATMTHAVVPRQDRIRYGISDELIRLSVGLEDVRDIIHDLEQALEVNQ</sequence>
<comment type="cofactor">
    <cofactor evidence="1">
        <name>pyridoxal 5'-phosphate</name>
        <dbReference type="ChEBI" id="CHEBI:597326"/>
    </cofactor>
</comment>
<evidence type="ECO:0000313" key="4">
    <source>
        <dbReference type="EMBL" id="KPQ43272.1"/>
    </source>
</evidence>
<dbReference type="GO" id="GO:0016846">
    <property type="term" value="F:carbon-sulfur lyase activity"/>
    <property type="evidence" value="ECO:0007669"/>
    <property type="project" value="TreeGrafter"/>
</dbReference>
<comment type="caution">
    <text evidence="4">The sequence shown here is derived from an EMBL/GenBank/DDBJ whole genome shotgun (WGS) entry which is preliminary data.</text>
</comment>
<proteinExistence type="predicted"/>
<dbReference type="Pfam" id="PF01053">
    <property type="entry name" value="Cys_Met_Meta_PP"/>
    <property type="match status" value="1"/>
</dbReference>
<feature type="region of interest" description="Disordered" evidence="3">
    <location>
        <begin position="1"/>
        <end position="25"/>
    </location>
</feature>
<dbReference type="Gene3D" id="3.40.640.10">
    <property type="entry name" value="Type I PLP-dependent aspartate aminotransferase-like (Major domain)"/>
    <property type="match status" value="1"/>
</dbReference>
<keyword evidence="4" id="KW-0456">Lyase</keyword>
<dbReference type="PIRSF" id="PIRSF001434">
    <property type="entry name" value="CGS"/>
    <property type="match status" value="1"/>
</dbReference>
<dbReference type="GO" id="GO:0005737">
    <property type="term" value="C:cytoplasm"/>
    <property type="evidence" value="ECO:0007669"/>
    <property type="project" value="TreeGrafter"/>
</dbReference>
<protein>
    <submittedName>
        <fullName evidence="4">Methionine gamma-lyase</fullName>
    </submittedName>
</protein>
<dbReference type="InterPro" id="IPR015422">
    <property type="entry name" value="PyrdxlP-dep_Trfase_small"/>
</dbReference>
<dbReference type="InterPro" id="IPR015421">
    <property type="entry name" value="PyrdxlP-dep_Trfase_major"/>
</dbReference>
<dbReference type="InterPro" id="IPR015424">
    <property type="entry name" value="PyrdxlP-dep_Trfase"/>
</dbReference>
<dbReference type="PROSITE" id="PS00868">
    <property type="entry name" value="CYS_MET_METAB_PP"/>
    <property type="match status" value="1"/>
</dbReference>
<dbReference type="GO" id="GO:0030170">
    <property type="term" value="F:pyridoxal phosphate binding"/>
    <property type="evidence" value="ECO:0007669"/>
    <property type="project" value="InterPro"/>
</dbReference>
<dbReference type="SUPFAM" id="SSF53383">
    <property type="entry name" value="PLP-dependent transferases"/>
    <property type="match status" value="1"/>
</dbReference>
<dbReference type="EMBL" id="LKCM01000166">
    <property type="protein sequence ID" value="KPQ43272.1"/>
    <property type="molecule type" value="Genomic_DNA"/>
</dbReference>
<dbReference type="GO" id="GO:0019346">
    <property type="term" value="P:transsulfuration"/>
    <property type="evidence" value="ECO:0007669"/>
    <property type="project" value="InterPro"/>
</dbReference>
<dbReference type="AlphaFoldDB" id="A0A0P8DZH0"/>
<evidence type="ECO:0000256" key="2">
    <source>
        <dbReference type="ARBA" id="ARBA00022898"/>
    </source>
</evidence>
<name>A0A0P8DZH0_9EURY</name>